<dbReference type="AlphaFoldDB" id="A0A3M0I3G5"/>
<dbReference type="RefSeq" id="WP_121893885.1">
    <property type="nucleotide sequence ID" value="NZ_PENI01000032.1"/>
</dbReference>
<name>A0A3M0I3G5_9ACTN</name>
<gene>
    <name evidence="1" type="ORF">CTZ28_35480</name>
</gene>
<sequence>MTELPTTAEPSTTDNHRVQRALAEIEAAKQDCTPDVVKCLDDVADLVRQTGDPDAVFASVLDGFAREEIRVLAATHQVRLIPSTPDAVSSGVLTETVVFWQYDGSSLAAVPHGQRSVDTLAQLRAAIAERAEEQELADDFQASVAAGHVEDIESWHARTSTRASR</sequence>
<reference evidence="1 2" key="1">
    <citation type="submission" date="2017-11" db="EMBL/GenBank/DDBJ databases">
        <title>Draft genome of actinobacteria isolated from guarana (Paullinia cupana (Mart.) Ducke.</title>
        <authorList>
            <person name="Siqueira K.A."/>
            <person name="Liotti R.G."/>
            <person name="Mendes T.A.O."/>
            <person name="Soares M.A."/>
        </authorList>
    </citation>
    <scope>NUCLEOTIDE SEQUENCE [LARGE SCALE GENOMIC DNA]</scope>
    <source>
        <strain evidence="1 2">193</strain>
    </source>
</reference>
<evidence type="ECO:0000313" key="2">
    <source>
        <dbReference type="Proteomes" id="UP000270471"/>
    </source>
</evidence>
<organism evidence="1 2">
    <name type="scientific">Streptomyces shenzhenensis</name>
    <dbReference type="NCBI Taxonomy" id="943815"/>
    <lineage>
        <taxon>Bacteria</taxon>
        <taxon>Bacillati</taxon>
        <taxon>Actinomycetota</taxon>
        <taxon>Actinomycetes</taxon>
        <taxon>Kitasatosporales</taxon>
        <taxon>Streptomycetaceae</taxon>
        <taxon>Streptomyces</taxon>
    </lineage>
</organism>
<dbReference type="Proteomes" id="UP000270471">
    <property type="component" value="Unassembled WGS sequence"/>
</dbReference>
<protein>
    <submittedName>
        <fullName evidence="1">Uncharacterized protein</fullName>
    </submittedName>
</protein>
<keyword evidence="2" id="KW-1185">Reference proteome</keyword>
<dbReference type="EMBL" id="PENI01000032">
    <property type="protein sequence ID" value="RMB81303.1"/>
    <property type="molecule type" value="Genomic_DNA"/>
</dbReference>
<evidence type="ECO:0000313" key="1">
    <source>
        <dbReference type="EMBL" id="RMB81303.1"/>
    </source>
</evidence>
<comment type="caution">
    <text evidence="1">The sequence shown here is derived from an EMBL/GenBank/DDBJ whole genome shotgun (WGS) entry which is preliminary data.</text>
</comment>
<accession>A0A3M0I3G5</accession>
<proteinExistence type="predicted"/>